<comment type="caution">
    <text evidence="1">The sequence shown here is derived from an EMBL/GenBank/DDBJ whole genome shotgun (WGS) entry which is preliminary data.</text>
</comment>
<evidence type="ECO:0000313" key="1">
    <source>
        <dbReference type="EMBL" id="GAA0149895.1"/>
    </source>
</evidence>
<accession>A0AAV3PEX5</accession>
<proteinExistence type="predicted"/>
<protein>
    <submittedName>
        <fullName evidence="1">Uncharacterized protein</fullName>
    </submittedName>
</protein>
<dbReference type="Proteomes" id="UP001454036">
    <property type="component" value="Unassembled WGS sequence"/>
</dbReference>
<dbReference type="EMBL" id="BAABME010001488">
    <property type="protein sequence ID" value="GAA0149895.1"/>
    <property type="molecule type" value="Genomic_DNA"/>
</dbReference>
<organism evidence="1 2">
    <name type="scientific">Lithospermum erythrorhizon</name>
    <name type="common">Purple gromwell</name>
    <name type="synonym">Lithospermum officinale var. erythrorhizon</name>
    <dbReference type="NCBI Taxonomy" id="34254"/>
    <lineage>
        <taxon>Eukaryota</taxon>
        <taxon>Viridiplantae</taxon>
        <taxon>Streptophyta</taxon>
        <taxon>Embryophyta</taxon>
        <taxon>Tracheophyta</taxon>
        <taxon>Spermatophyta</taxon>
        <taxon>Magnoliopsida</taxon>
        <taxon>eudicotyledons</taxon>
        <taxon>Gunneridae</taxon>
        <taxon>Pentapetalae</taxon>
        <taxon>asterids</taxon>
        <taxon>lamiids</taxon>
        <taxon>Boraginales</taxon>
        <taxon>Boraginaceae</taxon>
        <taxon>Boraginoideae</taxon>
        <taxon>Lithospermeae</taxon>
        <taxon>Lithospermum</taxon>
    </lineage>
</organism>
<reference evidence="1 2" key="1">
    <citation type="submission" date="2024-01" db="EMBL/GenBank/DDBJ databases">
        <title>The complete chloroplast genome sequence of Lithospermum erythrorhizon: insights into the phylogenetic relationship among Boraginaceae species and the maternal lineages of purple gromwells.</title>
        <authorList>
            <person name="Okada T."/>
            <person name="Watanabe K."/>
        </authorList>
    </citation>
    <scope>NUCLEOTIDE SEQUENCE [LARGE SCALE GENOMIC DNA]</scope>
</reference>
<name>A0AAV3PEX5_LITER</name>
<keyword evidence="2" id="KW-1185">Reference proteome</keyword>
<dbReference type="AlphaFoldDB" id="A0AAV3PEX5"/>
<sequence>MYFDNIFPYVFTLSQKCSNNMAEYQSLILGLNLIHSLLRKKVSIPVCEKWVMPPIFKPQEYETEDEEEVMVTITVDGALDDWRQPFIDYLQHGSGSSCSRSICTSMCGTSVLGQTPFSNQKDGILLANNVPCQLYPSILKTIASNYSSVAILCMGT</sequence>
<evidence type="ECO:0000313" key="2">
    <source>
        <dbReference type="Proteomes" id="UP001454036"/>
    </source>
</evidence>
<gene>
    <name evidence="1" type="ORF">LIER_08955</name>
</gene>